<organism evidence="1 2">
    <name type="scientific">Lactuca virosa</name>
    <dbReference type="NCBI Taxonomy" id="75947"/>
    <lineage>
        <taxon>Eukaryota</taxon>
        <taxon>Viridiplantae</taxon>
        <taxon>Streptophyta</taxon>
        <taxon>Embryophyta</taxon>
        <taxon>Tracheophyta</taxon>
        <taxon>Spermatophyta</taxon>
        <taxon>Magnoliopsida</taxon>
        <taxon>eudicotyledons</taxon>
        <taxon>Gunneridae</taxon>
        <taxon>Pentapetalae</taxon>
        <taxon>asterids</taxon>
        <taxon>campanulids</taxon>
        <taxon>Asterales</taxon>
        <taxon>Asteraceae</taxon>
        <taxon>Cichorioideae</taxon>
        <taxon>Cichorieae</taxon>
        <taxon>Lactucinae</taxon>
        <taxon>Lactuca</taxon>
    </lineage>
</organism>
<dbReference type="AlphaFoldDB" id="A0AAU9MR22"/>
<accession>A0AAU9MR22</accession>
<proteinExistence type="predicted"/>
<comment type="caution">
    <text evidence="1">The sequence shown here is derived from an EMBL/GenBank/DDBJ whole genome shotgun (WGS) entry which is preliminary data.</text>
</comment>
<reference evidence="1 2" key="1">
    <citation type="submission" date="2022-01" db="EMBL/GenBank/DDBJ databases">
        <authorList>
            <person name="Xiong W."/>
            <person name="Schranz E."/>
        </authorList>
    </citation>
    <scope>NUCLEOTIDE SEQUENCE [LARGE SCALE GENOMIC DNA]</scope>
</reference>
<evidence type="ECO:0000313" key="2">
    <source>
        <dbReference type="Proteomes" id="UP001157418"/>
    </source>
</evidence>
<keyword evidence="2" id="KW-1185">Reference proteome</keyword>
<evidence type="ECO:0000313" key="1">
    <source>
        <dbReference type="EMBL" id="CAH1428267.1"/>
    </source>
</evidence>
<name>A0AAU9MR22_9ASTR</name>
<dbReference type="Proteomes" id="UP001157418">
    <property type="component" value="Unassembled WGS sequence"/>
</dbReference>
<dbReference type="EMBL" id="CAKMRJ010002223">
    <property type="protein sequence ID" value="CAH1428267.1"/>
    <property type="molecule type" value="Genomic_DNA"/>
</dbReference>
<gene>
    <name evidence="1" type="ORF">LVIROSA_LOCUS15212</name>
</gene>
<sequence length="189" mass="20581">MRWETNLVESLPLLGRRQSRAISTTRFPINVVDPTNNPSDVLFNEPVTALSKHDKSNVFESVKDSKDGILYGIGDHLVRRKAQLDAFSFVGGGAGLPIAGRLKKIKVFANLHADFDIMRVAFGYGAPTLQGSSHIRHGGNTHPNMFASGWNLTANSRLSVRVNCLESARHAFPDGSIADIEPSDDQTVG</sequence>
<protein>
    <submittedName>
        <fullName evidence="1">Uncharacterized protein</fullName>
    </submittedName>
</protein>